<name>A0A3B0CK68_9BACL</name>
<dbReference type="Pfam" id="PF00392">
    <property type="entry name" value="GntR"/>
    <property type="match status" value="1"/>
</dbReference>
<dbReference type="EMBL" id="RBAH01000008">
    <property type="protein sequence ID" value="RKN84396.1"/>
    <property type="molecule type" value="Genomic_DNA"/>
</dbReference>
<evidence type="ECO:0000256" key="3">
    <source>
        <dbReference type="ARBA" id="ARBA00022576"/>
    </source>
</evidence>
<dbReference type="GO" id="GO:0030170">
    <property type="term" value="F:pyridoxal phosphate binding"/>
    <property type="evidence" value="ECO:0007669"/>
    <property type="project" value="InterPro"/>
</dbReference>
<dbReference type="SMART" id="SM00345">
    <property type="entry name" value="HTH_GNTR"/>
    <property type="match status" value="1"/>
</dbReference>
<sequence>MLWFAIDRNISTPLTAQVYEQLRSRILSQELAEGDRLPSSRELAGNIGVSRNVVLEAYERLTAEGFIEGRPQAGTFVAAGSSFERMREAEQERGAPSAARRRTGDGGRAIDFRAAHPAADYFPRTVWGRLAKEVCLDAPERVFGYTQAEGVPELRGVLSRYLLQARGVRCHPDQIVITTGATQALHLITELLSDRSDPCVAVEDPVTDEMRTIFTYAGSTVLPIPVDEKGIIPEKLPAGVKPDFVFVIPSHQFPLGGTLPIQRRIQLLEYARQYDCCIVEDDYDSEFTYEGAAVHSMQGLDPERVIYVGTFSKILSPALRIGYAVLPERFVADYRRLKWFADRHTSALEQLILARFMEEGYFERHIRRMKKIYRKRREALVSSLRQELPQAAILGQAAGMHLVVEVPGVRFTEALLRRIYAEGVQVYAVEHYAICKGGHEHQIVMGYGALPIESIQEGVARLRRAIEDELIVNGIK</sequence>
<keyword evidence="5" id="KW-0805">Transcription regulation</keyword>
<dbReference type="GO" id="GO:0003677">
    <property type="term" value="F:DNA binding"/>
    <property type="evidence" value="ECO:0007669"/>
    <property type="project" value="UniProtKB-KW"/>
</dbReference>
<feature type="domain" description="HTH gntR-type" evidence="9">
    <location>
        <begin position="12"/>
        <end position="80"/>
    </location>
</feature>
<dbReference type="AlphaFoldDB" id="A0A3B0CK68"/>
<accession>A0A3B0CK68</accession>
<evidence type="ECO:0000259" key="9">
    <source>
        <dbReference type="PROSITE" id="PS50949"/>
    </source>
</evidence>
<dbReference type="InterPro" id="IPR015424">
    <property type="entry name" value="PyrdxlP-dep_Trfase"/>
</dbReference>
<dbReference type="PANTHER" id="PTHR46577:SF1">
    <property type="entry name" value="HTH-TYPE TRANSCRIPTIONAL REGULATORY PROTEIN GABR"/>
    <property type="match status" value="1"/>
</dbReference>
<evidence type="ECO:0000313" key="11">
    <source>
        <dbReference type="Proteomes" id="UP000282311"/>
    </source>
</evidence>
<dbReference type="InterPro" id="IPR036390">
    <property type="entry name" value="WH_DNA-bd_sf"/>
</dbReference>
<feature type="region of interest" description="Disordered" evidence="8">
    <location>
        <begin position="87"/>
        <end position="106"/>
    </location>
</feature>
<dbReference type="InterPro" id="IPR051446">
    <property type="entry name" value="HTH_trans_reg/aminotransferase"/>
</dbReference>
<comment type="cofactor">
    <cofactor evidence="1">
        <name>pyridoxal 5'-phosphate</name>
        <dbReference type="ChEBI" id="CHEBI:597326"/>
    </cofactor>
</comment>
<dbReference type="Proteomes" id="UP000282311">
    <property type="component" value="Unassembled WGS sequence"/>
</dbReference>
<dbReference type="Pfam" id="PF00155">
    <property type="entry name" value="Aminotran_1_2"/>
    <property type="match status" value="1"/>
</dbReference>
<keyword evidence="11" id="KW-1185">Reference proteome</keyword>
<evidence type="ECO:0000256" key="1">
    <source>
        <dbReference type="ARBA" id="ARBA00001933"/>
    </source>
</evidence>
<dbReference type="InterPro" id="IPR015421">
    <property type="entry name" value="PyrdxlP-dep_Trfase_major"/>
</dbReference>
<dbReference type="RefSeq" id="WP_120747652.1">
    <property type="nucleotide sequence ID" value="NZ_RBAH01000008.1"/>
</dbReference>
<keyword evidence="4" id="KW-0663">Pyridoxal phosphate</keyword>
<dbReference type="PRINTS" id="PR00035">
    <property type="entry name" value="HTHGNTR"/>
</dbReference>
<proteinExistence type="inferred from homology"/>
<keyword evidence="6" id="KW-0238">DNA-binding</keyword>
<reference evidence="10 11" key="1">
    <citation type="journal article" date="2007" name="Int. J. Syst. Evol. Microbiol.">
        <title>Paenibacillus ginsengarvi sp. nov., isolated from soil from ginseng cultivation.</title>
        <authorList>
            <person name="Yoon M.H."/>
            <person name="Ten L.N."/>
            <person name="Im W.T."/>
        </authorList>
    </citation>
    <scope>NUCLEOTIDE SEQUENCE [LARGE SCALE GENOMIC DNA]</scope>
    <source>
        <strain evidence="10 11">KCTC 13059</strain>
    </source>
</reference>
<evidence type="ECO:0000256" key="6">
    <source>
        <dbReference type="ARBA" id="ARBA00023125"/>
    </source>
</evidence>
<evidence type="ECO:0000256" key="4">
    <source>
        <dbReference type="ARBA" id="ARBA00022898"/>
    </source>
</evidence>
<dbReference type="GO" id="GO:0003700">
    <property type="term" value="F:DNA-binding transcription factor activity"/>
    <property type="evidence" value="ECO:0007669"/>
    <property type="project" value="InterPro"/>
</dbReference>
<dbReference type="Gene3D" id="1.10.10.10">
    <property type="entry name" value="Winged helix-like DNA-binding domain superfamily/Winged helix DNA-binding domain"/>
    <property type="match status" value="1"/>
</dbReference>
<keyword evidence="7" id="KW-0804">Transcription</keyword>
<dbReference type="CDD" id="cd00609">
    <property type="entry name" value="AAT_like"/>
    <property type="match status" value="1"/>
</dbReference>
<keyword evidence="3 10" id="KW-0032">Aminotransferase</keyword>
<evidence type="ECO:0000256" key="2">
    <source>
        <dbReference type="ARBA" id="ARBA00005384"/>
    </source>
</evidence>
<protein>
    <submittedName>
        <fullName evidence="10">PLP-dependent aminotransferase family protein</fullName>
    </submittedName>
</protein>
<dbReference type="GO" id="GO:0008483">
    <property type="term" value="F:transaminase activity"/>
    <property type="evidence" value="ECO:0007669"/>
    <property type="project" value="UniProtKB-KW"/>
</dbReference>
<dbReference type="InterPro" id="IPR036388">
    <property type="entry name" value="WH-like_DNA-bd_sf"/>
</dbReference>
<dbReference type="InterPro" id="IPR000524">
    <property type="entry name" value="Tscrpt_reg_HTH_GntR"/>
</dbReference>
<dbReference type="SUPFAM" id="SSF46785">
    <property type="entry name" value="Winged helix' DNA-binding domain"/>
    <property type="match status" value="1"/>
</dbReference>
<evidence type="ECO:0000256" key="5">
    <source>
        <dbReference type="ARBA" id="ARBA00023015"/>
    </source>
</evidence>
<dbReference type="OrthoDB" id="9808770at2"/>
<keyword evidence="10" id="KW-0808">Transferase</keyword>
<evidence type="ECO:0000313" key="10">
    <source>
        <dbReference type="EMBL" id="RKN84396.1"/>
    </source>
</evidence>
<dbReference type="PROSITE" id="PS50949">
    <property type="entry name" value="HTH_GNTR"/>
    <property type="match status" value="1"/>
</dbReference>
<dbReference type="PANTHER" id="PTHR46577">
    <property type="entry name" value="HTH-TYPE TRANSCRIPTIONAL REGULATORY PROTEIN GABR"/>
    <property type="match status" value="1"/>
</dbReference>
<comment type="similarity">
    <text evidence="2">In the C-terminal section; belongs to the class-I pyridoxal-phosphate-dependent aminotransferase family.</text>
</comment>
<organism evidence="10 11">
    <name type="scientific">Paenibacillus ginsengarvi</name>
    <dbReference type="NCBI Taxonomy" id="400777"/>
    <lineage>
        <taxon>Bacteria</taxon>
        <taxon>Bacillati</taxon>
        <taxon>Bacillota</taxon>
        <taxon>Bacilli</taxon>
        <taxon>Bacillales</taxon>
        <taxon>Paenibacillaceae</taxon>
        <taxon>Paenibacillus</taxon>
    </lineage>
</organism>
<comment type="caution">
    <text evidence="10">The sequence shown here is derived from an EMBL/GenBank/DDBJ whole genome shotgun (WGS) entry which is preliminary data.</text>
</comment>
<evidence type="ECO:0000256" key="7">
    <source>
        <dbReference type="ARBA" id="ARBA00023163"/>
    </source>
</evidence>
<dbReference type="InterPro" id="IPR004839">
    <property type="entry name" value="Aminotransferase_I/II_large"/>
</dbReference>
<dbReference type="Gene3D" id="3.40.640.10">
    <property type="entry name" value="Type I PLP-dependent aspartate aminotransferase-like (Major domain)"/>
    <property type="match status" value="1"/>
</dbReference>
<dbReference type="SUPFAM" id="SSF53383">
    <property type="entry name" value="PLP-dependent transferases"/>
    <property type="match status" value="1"/>
</dbReference>
<gene>
    <name evidence="10" type="ORF">D7M11_12975</name>
</gene>
<evidence type="ECO:0000256" key="8">
    <source>
        <dbReference type="SAM" id="MobiDB-lite"/>
    </source>
</evidence>
<dbReference type="CDD" id="cd07377">
    <property type="entry name" value="WHTH_GntR"/>
    <property type="match status" value="1"/>
</dbReference>